<evidence type="ECO:0000313" key="2">
    <source>
        <dbReference type="Proteomes" id="UP000186922"/>
    </source>
</evidence>
<evidence type="ECO:0000313" key="1">
    <source>
        <dbReference type="EMBL" id="GAU93912.1"/>
    </source>
</evidence>
<proteinExistence type="predicted"/>
<dbReference type="EMBL" id="BDGG01000002">
    <property type="protein sequence ID" value="GAU93912.1"/>
    <property type="molecule type" value="Genomic_DNA"/>
</dbReference>
<dbReference type="Proteomes" id="UP000186922">
    <property type="component" value="Unassembled WGS sequence"/>
</dbReference>
<gene>
    <name evidence="1" type="primary">RvY_05775-1</name>
    <name evidence="1" type="synonym">RvY_05775.1</name>
    <name evidence="1" type="ORF">RvY_05775</name>
</gene>
<accession>A0A1D1V1S9</accession>
<reference evidence="1 2" key="1">
    <citation type="journal article" date="2016" name="Nat. Commun.">
        <title>Extremotolerant tardigrade genome and improved radiotolerance of human cultured cells by tardigrade-unique protein.</title>
        <authorList>
            <person name="Hashimoto T."/>
            <person name="Horikawa D.D."/>
            <person name="Saito Y."/>
            <person name="Kuwahara H."/>
            <person name="Kozuka-Hata H."/>
            <person name="Shin-I T."/>
            <person name="Minakuchi Y."/>
            <person name="Ohishi K."/>
            <person name="Motoyama A."/>
            <person name="Aizu T."/>
            <person name="Enomoto A."/>
            <person name="Kondo K."/>
            <person name="Tanaka S."/>
            <person name="Hara Y."/>
            <person name="Koshikawa S."/>
            <person name="Sagara H."/>
            <person name="Miura T."/>
            <person name="Yokobori S."/>
            <person name="Miyagawa K."/>
            <person name="Suzuki Y."/>
            <person name="Kubo T."/>
            <person name="Oyama M."/>
            <person name="Kohara Y."/>
            <person name="Fujiyama A."/>
            <person name="Arakawa K."/>
            <person name="Katayama T."/>
            <person name="Toyoda A."/>
            <person name="Kunieda T."/>
        </authorList>
    </citation>
    <scope>NUCLEOTIDE SEQUENCE [LARGE SCALE GENOMIC DNA]</scope>
    <source>
        <strain evidence="1 2">YOKOZUNA-1</strain>
    </source>
</reference>
<dbReference type="AlphaFoldDB" id="A0A1D1V1S9"/>
<sequence length="119" mass="13198">MHRAIATKVLTLRRLPRKGRNTIFVSATVSLSPVTPSLPYCVSLQQKHNIIQRRSGSSIHNVRDMVEAQSFPILIAVCSSWSPRINLFTSSSFSVVGSCIFPTIQTDPVEMATVRRPTC</sequence>
<organism evidence="1 2">
    <name type="scientific">Ramazzottius varieornatus</name>
    <name type="common">Water bear</name>
    <name type="synonym">Tardigrade</name>
    <dbReference type="NCBI Taxonomy" id="947166"/>
    <lineage>
        <taxon>Eukaryota</taxon>
        <taxon>Metazoa</taxon>
        <taxon>Ecdysozoa</taxon>
        <taxon>Tardigrada</taxon>
        <taxon>Eutardigrada</taxon>
        <taxon>Parachela</taxon>
        <taxon>Hypsibioidea</taxon>
        <taxon>Ramazzottiidae</taxon>
        <taxon>Ramazzottius</taxon>
    </lineage>
</organism>
<keyword evidence="2" id="KW-1185">Reference proteome</keyword>
<name>A0A1D1V1S9_RAMVA</name>
<comment type="caution">
    <text evidence="1">The sequence shown here is derived from an EMBL/GenBank/DDBJ whole genome shotgun (WGS) entry which is preliminary data.</text>
</comment>
<protein>
    <submittedName>
        <fullName evidence="1">Uncharacterized protein</fullName>
    </submittedName>
</protein>